<proteinExistence type="predicted"/>
<protein>
    <recommendedName>
        <fullName evidence="5">C2H2-type domain-containing protein</fullName>
    </recommendedName>
</protein>
<dbReference type="EMBL" id="JAJEQN010000013">
    <property type="protein sequence ID" value="MCC2221378.1"/>
    <property type="molecule type" value="Genomic_DNA"/>
</dbReference>
<feature type="chain" id="PRO_5042081329" description="C2H2-type domain-containing protein" evidence="2">
    <location>
        <begin position="25"/>
        <end position="426"/>
    </location>
</feature>
<evidence type="ECO:0008006" key="5">
    <source>
        <dbReference type="Google" id="ProtNLM"/>
    </source>
</evidence>
<keyword evidence="4" id="KW-1185">Reference proteome</keyword>
<sequence length="426" mass="47678">MKKWSNKKAEWLLVMLAVSLTASASWTITAEEKSEAIDRYIIVELETLTAPNVDAEEMELSSESEQSTEETVEVESEPEVVLFSLQDSLDSEEYSVTGISVDEPIIAQLLEQTADYQNYDTIALYDITSYQQTTDEPYDFNLQIPEDADITLYQTVDGQLQENTLDVMCTEDEYNRLPLVSYQSETNHWLVFYLGAKQTNEAVSDSDTEDAVRETESAKVPDTKPATPSMVAPTTSTPTTSPSTTAPTKVPETQPQTTAHTHAWVPVTSVVHHDATYKTVWVQDFAAWDETVIIKAAWDEQVLVQDAYDENVMISDAYDEPVYAWVGICNECGHKFLDPNEDIDVHMGAGCWSSWHDEWMQVGTTHHDAVYQTVHHEATYQTVHHEAETTIVHHDATGHNEQVVDQAAWDETVITGYTCSGCGAAK</sequence>
<dbReference type="Proteomes" id="UP001198200">
    <property type="component" value="Unassembled WGS sequence"/>
</dbReference>
<accession>A0AAE3JC88</accession>
<evidence type="ECO:0000256" key="1">
    <source>
        <dbReference type="SAM" id="MobiDB-lite"/>
    </source>
</evidence>
<dbReference type="AlphaFoldDB" id="A0AAE3JC88"/>
<feature type="signal peptide" evidence="2">
    <location>
        <begin position="1"/>
        <end position="24"/>
    </location>
</feature>
<organism evidence="3 4">
    <name type="scientific">Anthropogastromicrobium aceti</name>
    <dbReference type="NCBI Taxonomy" id="2981768"/>
    <lineage>
        <taxon>Bacteria</taxon>
        <taxon>Bacillati</taxon>
        <taxon>Bacillota</taxon>
        <taxon>Clostridia</taxon>
        <taxon>Lachnospirales</taxon>
        <taxon>Lachnospiraceae</taxon>
        <taxon>Anthropogastromicrobium</taxon>
    </lineage>
</organism>
<evidence type="ECO:0000313" key="4">
    <source>
        <dbReference type="Proteomes" id="UP001198200"/>
    </source>
</evidence>
<evidence type="ECO:0000313" key="3">
    <source>
        <dbReference type="EMBL" id="MCC2221378.1"/>
    </source>
</evidence>
<dbReference type="RefSeq" id="WP_308731574.1">
    <property type="nucleotide sequence ID" value="NZ_JAJEQN010000013.1"/>
</dbReference>
<reference evidence="3 4" key="1">
    <citation type="submission" date="2021-10" db="EMBL/GenBank/DDBJ databases">
        <title>Anaerobic single-cell dispensing facilitates the cultivation of human gut bacteria.</title>
        <authorList>
            <person name="Afrizal A."/>
        </authorList>
    </citation>
    <scope>NUCLEOTIDE SEQUENCE [LARGE SCALE GENOMIC DNA]</scope>
    <source>
        <strain evidence="3 4">CLA-AA-H224</strain>
    </source>
</reference>
<feature type="compositionally biased region" description="Low complexity" evidence="1">
    <location>
        <begin position="225"/>
        <end position="248"/>
    </location>
</feature>
<evidence type="ECO:0000256" key="2">
    <source>
        <dbReference type="SAM" id="SignalP"/>
    </source>
</evidence>
<keyword evidence="2" id="KW-0732">Signal</keyword>
<feature type="compositionally biased region" description="Basic and acidic residues" evidence="1">
    <location>
        <begin position="213"/>
        <end position="222"/>
    </location>
</feature>
<feature type="region of interest" description="Disordered" evidence="1">
    <location>
        <begin position="213"/>
        <end position="253"/>
    </location>
</feature>
<name>A0AAE3JC88_9FIRM</name>
<comment type="caution">
    <text evidence="3">The sequence shown here is derived from an EMBL/GenBank/DDBJ whole genome shotgun (WGS) entry which is preliminary data.</text>
</comment>
<feature type="region of interest" description="Disordered" evidence="1">
    <location>
        <begin position="56"/>
        <end position="77"/>
    </location>
</feature>
<gene>
    <name evidence="3" type="ORF">LKD48_06935</name>
</gene>